<dbReference type="Proteomes" id="UP000779574">
    <property type="component" value="Unassembled WGS sequence"/>
</dbReference>
<reference evidence="1" key="2">
    <citation type="submission" date="2021-08" db="EMBL/GenBank/DDBJ databases">
        <authorList>
            <person name="Gostincar C."/>
            <person name="Sun X."/>
            <person name="Song Z."/>
            <person name="Gunde-Cimerman N."/>
        </authorList>
    </citation>
    <scope>NUCLEOTIDE SEQUENCE</scope>
    <source>
        <strain evidence="1">EXF-9911</strain>
    </source>
</reference>
<dbReference type="EMBL" id="JAHFXF010000182">
    <property type="protein sequence ID" value="KAG9693787.1"/>
    <property type="molecule type" value="Genomic_DNA"/>
</dbReference>
<dbReference type="OrthoDB" id="2153176at2759"/>
<feature type="non-terminal residue" evidence="1">
    <location>
        <position position="426"/>
    </location>
</feature>
<evidence type="ECO:0000313" key="1">
    <source>
        <dbReference type="EMBL" id="KAG9693787.1"/>
    </source>
</evidence>
<reference evidence="1" key="1">
    <citation type="journal article" date="2021" name="J Fungi (Basel)">
        <title>Virulence traits and population genomics of the black yeast Aureobasidium melanogenum.</title>
        <authorList>
            <person name="Cernosa A."/>
            <person name="Sun X."/>
            <person name="Gostincar C."/>
            <person name="Fang C."/>
            <person name="Gunde-Cimerman N."/>
            <person name="Song Z."/>
        </authorList>
    </citation>
    <scope>NUCLEOTIDE SEQUENCE</scope>
    <source>
        <strain evidence="1">EXF-9911</strain>
    </source>
</reference>
<dbReference type="PANTHER" id="PTHR31687:SF3">
    <property type="entry name" value="PROTEIN URG3"/>
    <property type="match status" value="1"/>
</dbReference>
<organism evidence="1 2">
    <name type="scientific">Aureobasidium melanogenum</name>
    <name type="common">Aureobasidium pullulans var. melanogenum</name>
    <dbReference type="NCBI Taxonomy" id="46634"/>
    <lineage>
        <taxon>Eukaryota</taxon>
        <taxon>Fungi</taxon>
        <taxon>Dikarya</taxon>
        <taxon>Ascomycota</taxon>
        <taxon>Pezizomycotina</taxon>
        <taxon>Dothideomycetes</taxon>
        <taxon>Dothideomycetidae</taxon>
        <taxon>Dothideales</taxon>
        <taxon>Saccotheciaceae</taxon>
        <taxon>Aureobasidium</taxon>
    </lineage>
</organism>
<dbReference type="PANTHER" id="PTHR31687">
    <property type="match status" value="1"/>
</dbReference>
<protein>
    <submittedName>
        <fullName evidence="1">DUF1688-domain-containing protein</fullName>
    </submittedName>
</protein>
<gene>
    <name evidence="1" type="ORF">KCU76_g5729</name>
</gene>
<sequence>MSTLSDREYLLTLESVREQAQHVYDAAVNGHLNNFIYDATKLDAAANFVVSLILRDWKPEMFSKIPPHGRWQHFNAGDIPRLDPLIEQWKTNGIDEIEIARRVIDIIVVSVLLDAGAGDHWTFMDENGVKIGRSEGLAVASLSAFRSNIFGESCVDARLLAELNSGKLAAAMQSTDSNPLLGMESRTELLRRLGRSLISNKNFYVDKSCRPGHLIDYMLQNGSSGDALDFKVLWSLLQDLLIPTWPEGRTTIAGVAIGDAWPLKVLADQKQVLPIQPFHKLTQWLAYSLTSAIQRLLSKDWVNMDILTGLPEYRNGGLFVDMQVLVLKSEVLEAGLKQSGKTLPEYDAVGDVIVEWRAMTVVLLDIVAKMVNEKIAQRCGPDVSPLSLAQILEAGTWKAGRELAKQHRADLNACSPILMSSDGTLF</sequence>
<name>A0A9P8JAR9_AURME</name>
<dbReference type="AlphaFoldDB" id="A0A9P8JAR9"/>
<dbReference type="Pfam" id="PF07958">
    <property type="entry name" value="DUF1688"/>
    <property type="match status" value="1"/>
</dbReference>
<comment type="caution">
    <text evidence="1">The sequence shown here is derived from an EMBL/GenBank/DDBJ whole genome shotgun (WGS) entry which is preliminary data.</text>
</comment>
<proteinExistence type="predicted"/>
<accession>A0A9P8JAR9</accession>
<dbReference type="InterPro" id="IPR012469">
    <property type="entry name" value="DUF1688"/>
</dbReference>
<evidence type="ECO:0000313" key="2">
    <source>
        <dbReference type="Proteomes" id="UP000779574"/>
    </source>
</evidence>